<comment type="catalytic activity">
    <reaction evidence="10">
        <text>2 [molybdopterin-synthase sulfur-carrier protein]-C-terminal-Gly-aminoethanethioate + cyclic pyranopterin phosphate + H2O = molybdopterin + 2 [molybdopterin-synthase sulfur-carrier protein]-C-terminal Gly-Gly + 2 H(+)</text>
        <dbReference type="Rhea" id="RHEA:26333"/>
        <dbReference type="Rhea" id="RHEA-COMP:12202"/>
        <dbReference type="Rhea" id="RHEA-COMP:19907"/>
        <dbReference type="ChEBI" id="CHEBI:15377"/>
        <dbReference type="ChEBI" id="CHEBI:15378"/>
        <dbReference type="ChEBI" id="CHEBI:58698"/>
        <dbReference type="ChEBI" id="CHEBI:59648"/>
        <dbReference type="ChEBI" id="CHEBI:90778"/>
        <dbReference type="ChEBI" id="CHEBI:232372"/>
        <dbReference type="EC" id="2.8.1.12"/>
    </reaction>
</comment>
<dbReference type="InterPro" id="IPR036563">
    <property type="entry name" value="MoaE_sf"/>
</dbReference>
<sequence length="130" mass="14522">MVEKDRKDSPVTLAQMVADIKAHPEFAKAGMILAHNGVVRETARDGRAVTGLEIEVDHARLEQILTKERARPGILDIQVHIRENKLLKVGDDVMFLVVAGNIRENVIAALTDTLNQIKADVTRKTQFFQQ</sequence>
<evidence type="ECO:0000256" key="7">
    <source>
        <dbReference type="ARBA" id="ARBA00030407"/>
    </source>
</evidence>
<evidence type="ECO:0000256" key="5">
    <source>
        <dbReference type="ARBA" id="ARBA00026066"/>
    </source>
</evidence>
<comment type="caution">
    <text evidence="11">The sequence shown here is derived from an EMBL/GenBank/DDBJ whole genome shotgun (WGS) entry which is preliminary data.</text>
</comment>
<organism evidence="11 12">
    <name type="scientific">Desulfotignum phosphitoxidans DSM 13687</name>
    <dbReference type="NCBI Taxonomy" id="1286635"/>
    <lineage>
        <taxon>Bacteria</taxon>
        <taxon>Pseudomonadati</taxon>
        <taxon>Thermodesulfobacteriota</taxon>
        <taxon>Desulfobacteria</taxon>
        <taxon>Desulfobacterales</taxon>
        <taxon>Desulfobacteraceae</taxon>
        <taxon>Desulfotignum</taxon>
    </lineage>
</organism>
<dbReference type="SUPFAM" id="SSF54690">
    <property type="entry name" value="Molybdopterin synthase subunit MoaE"/>
    <property type="match status" value="1"/>
</dbReference>
<evidence type="ECO:0000313" key="12">
    <source>
        <dbReference type="Proteomes" id="UP000014216"/>
    </source>
</evidence>
<gene>
    <name evidence="11" type="primary">moaE</name>
    <name evidence="11" type="ORF">Dpo_1c03050</name>
</gene>
<proteinExistence type="inferred from homology"/>
<accession>S0G7T9</accession>
<dbReference type="RefSeq" id="WP_006963834.1">
    <property type="nucleotide sequence ID" value="NZ_APJX01000001.1"/>
</dbReference>
<evidence type="ECO:0000313" key="11">
    <source>
        <dbReference type="EMBL" id="EMS81166.1"/>
    </source>
</evidence>
<comment type="pathway">
    <text evidence="1">Cofactor biosynthesis; molybdopterin biosynthesis.</text>
</comment>
<dbReference type="Gene3D" id="3.90.1170.40">
    <property type="entry name" value="Molybdopterin biosynthesis MoaE subunit"/>
    <property type="match status" value="1"/>
</dbReference>
<evidence type="ECO:0000256" key="3">
    <source>
        <dbReference type="ARBA" id="ARBA00011950"/>
    </source>
</evidence>
<dbReference type="Pfam" id="PF02391">
    <property type="entry name" value="MoaE"/>
    <property type="match status" value="1"/>
</dbReference>
<dbReference type="GO" id="GO:0030366">
    <property type="term" value="F:molybdopterin synthase activity"/>
    <property type="evidence" value="ECO:0007669"/>
    <property type="project" value="UniProtKB-EC"/>
</dbReference>
<name>S0G7T9_9BACT</name>
<keyword evidence="12" id="KW-1185">Reference proteome</keyword>
<dbReference type="EMBL" id="APJX01000001">
    <property type="protein sequence ID" value="EMS81166.1"/>
    <property type="molecule type" value="Genomic_DNA"/>
</dbReference>
<comment type="similarity">
    <text evidence="2">Belongs to the MoaE family.</text>
</comment>
<dbReference type="GO" id="GO:0006777">
    <property type="term" value="P:Mo-molybdopterin cofactor biosynthetic process"/>
    <property type="evidence" value="ECO:0007669"/>
    <property type="project" value="InterPro"/>
</dbReference>
<evidence type="ECO:0000256" key="10">
    <source>
        <dbReference type="ARBA" id="ARBA00049878"/>
    </source>
</evidence>
<comment type="subunit">
    <text evidence="5">Heterotetramer of 2 MoaD subunits and 2 MoaE subunits. Also stable as homodimer. The enzyme changes between these two forms during catalysis.</text>
</comment>
<evidence type="ECO:0000256" key="8">
    <source>
        <dbReference type="ARBA" id="ARBA00030781"/>
    </source>
</evidence>
<evidence type="ECO:0000256" key="6">
    <source>
        <dbReference type="ARBA" id="ARBA00029745"/>
    </source>
</evidence>
<evidence type="ECO:0000256" key="2">
    <source>
        <dbReference type="ARBA" id="ARBA00005426"/>
    </source>
</evidence>
<dbReference type="Proteomes" id="UP000014216">
    <property type="component" value="Unassembled WGS sequence"/>
</dbReference>
<dbReference type="EC" id="2.8.1.12" evidence="3"/>
<protein>
    <recommendedName>
        <fullName evidence="4">Molybdopterin synthase catalytic subunit</fullName>
        <ecNumber evidence="3">2.8.1.12</ecNumber>
    </recommendedName>
    <alternativeName>
        <fullName evidence="8">MPT synthase subunit 2</fullName>
    </alternativeName>
    <alternativeName>
        <fullName evidence="6">Molybdenum cofactor biosynthesis protein E</fullName>
    </alternativeName>
    <alternativeName>
        <fullName evidence="7">Molybdopterin-converting factor large subunit</fullName>
    </alternativeName>
    <alternativeName>
        <fullName evidence="9">Molybdopterin-converting factor subunit 2</fullName>
    </alternativeName>
</protein>
<evidence type="ECO:0000256" key="1">
    <source>
        <dbReference type="ARBA" id="ARBA00005046"/>
    </source>
</evidence>
<evidence type="ECO:0000256" key="9">
    <source>
        <dbReference type="ARBA" id="ARBA00032474"/>
    </source>
</evidence>
<reference evidence="11 12" key="1">
    <citation type="journal article" date="2013" name="Genome Announc.">
        <title>Draft Genome Sequence of Desulfotignum phosphitoxidans DSM 13687 Strain FiPS-3.</title>
        <authorList>
            <person name="Poehlein A."/>
            <person name="Daniel R."/>
            <person name="Simeonova D.D."/>
        </authorList>
    </citation>
    <scope>NUCLEOTIDE SEQUENCE [LARGE SCALE GENOMIC DNA]</scope>
    <source>
        <strain evidence="11 12">DSM 13687</strain>
    </source>
</reference>
<dbReference type="InterPro" id="IPR003448">
    <property type="entry name" value="Mopterin_biosynth_MoaE"/>
</dbReference>
<dbReference type="UniPathway" id="UPA00344"/>
<dbReference type="AlphaFoldDB" id="S0G7T9"/>
<evidence type="ECO:0000256" key="4">
    <source>
        <dbReference type="ARBA" id="ARBA00013858"/>
    </source>
</evidence>